<protein>
    <submittedName>
        <fullName evidence="3">Type VI secretion system protein ImpC</fullName>
    </submittedName>
</protein>
<keyword evidence="4" id="KW-1185">Reference proteome</keyword>
<dbReference type="PANTHER" id="PTHR35565:SF1">
    <property type="entry name" value="TYPE VI SECRETION SYSTEM CONTRACTILE SHEATH LARGE SUBUNIT"/>
    <property type="match status" value="1"/>
</dbReference>
<dbReference type="STRING" id="658218.SAMN05216562_2406"/>
<feature type="domain" description="TssC1 N-terminal" evidence="2">
    <location>
        <begin position="196"/>
        <end position="486"/>
    </location>
</feature>
<name>A0A1H3ZIA6_9GAMM</name>
<dbReference type="InterPro" id="IPR008312">
    <property type="entry name" value="T6SS_TssB1"/>
</dbReference>
<feature type="region of interest" description="Disordered" evidence="1">
    <location>
        <begin position="1"/>
        <end position="23"/>
    </location>
</feature>
<accession>A0A1H3ZIA6</accession>
<reference evidence="4" key="1">
    <citation type="submission" date="2016-10" db="EMBL/GenBank/DDBJ databases">
        <authorList>
            <person name="Varghese N."/>
            <person name="Submissions S."/>
        </authorList>
    </citation>
    <scope>NUCLEOTIDE SEQUENCE [LARGE SCALE GENOMIC DNA]</scope>
    <source>
        <strain evidence="4">CGMCC 1.10657</strain>
    </source>
</reference>
<dbReference type="EMBL" id="FNQO01000002">
    <property type="protein sequence ID" value="SEA23288.1"/>
    <property type="molecule type" value="Genomic_DNA"/>
</dbReference>
<proteinExistence type="predicted"/>
<dbReference type="InterPro" id="IPR044031">
    <property type="entry name" value="TssC1_N"/>
</dbReference>
<organism evidence="3 4">
    <name type="scientific">Microbulbifer marinus</name>
    <dbReference type="NCBI Taxonomy" id="658218"/>
    <lineage>
        <taxon>Bacteria</taxon>
        <taxon>Pseudomonadati</taxon>
        <taxon>Pseudomonadota</taxon>
        <taxon>Gammaproteobacteria</taxon>
        <taxon>Cellvibrionales</taxon>
        <taxon>Microbulbiferaceae</taxon>
        <taxon>Microbulbifer</taxon>
    </lineage>
</organism>
<dbReference type="Pfam" id="PF05943">
    <property type="entry name" value="VipB"/>
    <property type="match status" value="1"/>
</dbReference>
<evidence type="ECO:0000256" key="1">
    <source>
        <dbReference type="SAM" id="MobiDB-lite"/>
    </source>
</evidence>
<evidence type="ECO:0000259" key="2">
    <source>
        <dbReference type="Pfam" id="PF05943"/>
    </source>
</evidence>
<dbReference type="InterPro" id="IPR010269">
    <property type="entry name" value="T6SS_TssC-like"/>
</dbReference>
<dbReference type="Pfam" id="PF05591">
    <property type="entry name" value="T6SS_VipA"/>
    <property type="match status" value="1"/>
</dbReference>
<evidence type="ECO:0000313" key="4">
    <source>
        <dbReference type="Proteomes" id="UP000198658"/>
    </source>
</evidence>
<dbReference type="Proteomes" id="UP000198658">
    <property type="component" value="Unassembled WGS sequence"/>
</dbReference>
<evidence type="ECO:0000313" key="3">
    <source>
        <dbReference type="EMBL" id="SEA23288.1"/>
    </source>
</evidence>
<dbReference type="AlphaFoldDB" id="A0A1H3ZIA6"/>
<dbReference type="PANTHER" id="PTHR35565">
    <property type="entry name" value="CYTOPLASMIC PROTEIN-RELATED"/>
    <property type="match status" value="1"/>
</dbReference>
<gene>
    <name evidence="3" type="ORF">SAMN05216562_2406</name>
</gene>
<sequence length="497" mass="56276">MSRAEIGTRVPFEGGDQGKAKKSGPDVLKVAILGDFSGRSSRRICEPDNLSRRPAIRLNKDNFDKVFEQLGVRLQLPVMDEPLALLEFDDLHPDYLYRRVPLFRKFIELEKRLQQPEKFAGAVEEIHRWRPELLPSQQLHEEHDQHESLLDRILSSKGFSDIYDTSADAQIDRLIKDIVAPYVQERPDSNQDVYLRAVQQAASEAMRKIMHDSDFQQLESGWRSLHMLLRRLEEHPNLQIHLVDVSKEELLADFAQAESDLEESQLFKCLVEREMVSGDRPYNLILGDFFIADEERDLHLLIDLATIAEAAGSAVILGGDCRLAGCASLAGSLDVDDWHYPLSQVFNESWQAVREYSGCEHVALAGPRFMLRMPFGADSARTDCFDFEELTPEHGHRYYLWGNSAYLLVLSICQQFARTGGFAPVVSASFEDLPLHLRKMPQGDWMTPCAEAQLTDRAAARFASAGISTLRSVRGKDQILLPRLQSLAGTDLRGPWS</sequence>